<sequence length="197" mass="22533">MATDLNPNTGITLADDTPLVRDKAIDILLSITATELRLTILEHYLSDFLNNRTLNIRLQNALRKCLAVWEKIPDLTFHVTGKKAAEELNRMSRAERHAIKHIVFSPMTIRVQLDKETLELMQAEMYPDTLGQEIAQSICKLLPASCKTLKKLTFEAIDRFGQDPLHIAAKDIKRRIELKYESESLPMSDCDSEDRDR</sequence>
<keyword evidence="2" id="KW-1185">Reference proteome</keyword>
<dbReference type="OrthoDB" id="3561180at2759"/>
<reference evidence="1" key="1">
    <citation type="submission" date="2021-02" db="EMBL/GenBank/DDBJ databases">
        <title>Genome sequence Cadophora malorum strain M34.</title>
        <authorList>
            <person name="Stefanovic E."/>
            <person name="Vu D."/>
            <person name="Scully C."/>
            <person name="Dijksterhuis J."/>
            <person name="Roader J."/>
            <person name="Houbraken J."/>
        </authorList>
    </citation>
    <scope>NUCLEOTIDE SEQUENCE</scope>
    <source>
        <strain evidence="1">M34</strain>
    </source>
</reference>
<evidence type="ECO:0000313" key="1">
    <source>
        <dbReference type="EMBL" id="KAG4421731.1"/>
    </source>
</evidence>
<dbReference type="EMBL" id="JAFJYH010000060">
    <property type="protein sequence ID" value="KAG4421731.1"/>
    <property type="molecule type" value="Genomic_DNA"/>
</dbReference>
<name>A0A8H7TML1_9HELO</name>
<dbReference type="Proteomes" id="UP000664132">
    <property type="component" value="Unassembled WGS sequence"/>
</dbReference>
<gene>
    <name evidence="1" type="ORF">IFR04_005107</name>
</gene>
<comment type="caution">
    <text evidence="1">The sequence shown here is derived from an EMBL/GenBank/DDBJ whole genome shotgun (WGS) entry which is preliminary data.</text>
</comment>
<accession>A0A8H7TML1</accession>
<dbReference type="AlphaFoldDB" id="A0A8H7TML1"/>
<evidence type="ECO:0000313" key="2">
    <source>
        <dbReference type="Proteomes" id="UP000664132"/>
    </source>
</evidence>
<proteinExistence type="predicted"/>
<organism evidence="1 2">
    <name type="scientific">Cadophora malorum</name>
    <dbReference type="NCBI Taxonomy" id="108018"/>
    <lineage>
        <taxon>Eukaryota</taxon>
        <taxon>Fungi</taxon>
        <taxon>Dikarya</taxon>
        <taxon>Ascomycota</taxon>
        <taxon>Pezizomycotina</taxon>
        <taxon>Leotiomycetes</taxon>
        <taxon>Helotiales</taxon>
        <taxon>Ploettnerulaceae</taxon>
        <taxon>Cadophora</taxon>
    </lineage>
</organism>
<protein>
    <submittedName>
        <fullName evidence="1">Uncharacterized protein</fullName>
    </submittedName>
</protein>